<dbReference type="GO" id="GO:0000785">
    <property type="term" value="C:chromatin"/>
    <property type="evidence" value="ECO:0007669"/>
    <property type="project" value="TreeGrafter"/>
</dbReference>
<dbReference type="Gene3D" id="3.30.160.60">
    <property type="entry name" value="Classic Zinc Finger"/>
    <property type="match status" value="2"/>
</dbReference>
<dbReference type="PROSITE" id="PS50157">
    <property type="entry name" value="ZINC_FINGER_C2H2_2"/>
    <property type="match status" value="2"/>
</dbReference>
<dbReference type="GO" id="GO:0000981">
    <property type="term" value="F:DNA-binding transcription factor activity, RNA polymerase II-specific"/>
    <property type="evidence" value="ECO:0007669"/>
    <property type="project" value="InterPro"/>
</dbReference>
<dbReference type="PANTHER" id="PTHR40626:SF7">
    <property type="entry name" value="TRANSCRIPTION FACTOR, PUTATIVE (AFU_ORTHOLOGUE AFUA_1G04110)-RELATED"/>
    <property type="match status" value="1"/>
</dbReference>
<evidence type="ECO:0000256" key="3">
    <source>
        <dbReference type="ARBA" id="ARBA00022737"/>
    </source>
</evidence>
<dbReference type="Pfam" id="PF00096">
    <property type="entry name" value="zf-C2H2"/>
    <property type="match status" value="2"/>
</dbReference>
<organism evidence="12 13">
    <name type="scientific">Microdochium bolleyi</name>
    <dbReference type="NCBI Taxonomy" id="196109"/>
    <lineage>
        <taxon>Eukaryota</taxon>
        <taxon>Fungi</taxon>
        <taxon>Dikarya</taxon>
        <taxon>Ascomycota</taxon>
        <taxon>Pezizomycotina</taxon>
        <taxon>Sordariomycetes</taxon>
        <taxon>Xylariomycetidae</taxon>
        <taxon>Xylariales</taxon>
        <taxon>Microdochiaceae</taxon>
        <taxon>Microdochium</taxon>
    </lineage>
</organism>
<gene>
    <name evidence="12" type="ORF">Micbo1qcDRAFT_26439</name>
</gene>
<dbReference type="Proteomes" id="UP000070501">
    <property type="component" value="Unassembled WGS sequence"/>
</dbReference>
<evidence type="ECO:0000256" key="2">
    <source>
        <dbReference type="ARBA" id="ARBA00022723"/>
    </source>
</evidence>
<dbReference type="InterPro" id="IPR036236">
    <property type="entry name" value="Znf_C2H2_sf"/>
</dbReference>
<dbReference type="SMART" id="SM00355">
    <property type="entry name" value="ZnF_C2H2"/>
    <property type="match status" value="2"/>
</dbReference>
<feature type="region of interest" description="Disordered" evidence="10">
    <location>
        <begin position="385"/>
        <end position="434"/>
    </location>
</feature>
<evidence type="ECO:0000256" key="8">
    <source>
        <dbReference type="ARBA" id="ARBA00023242"/>
    </source>
</evidence>
<protein>
    <recommendedName>
        <fullName evidence="11">C2H2-type domain-containing protein</fullName>
    </recommendedName>
</protein>
<dbReference type="OrthoDB" id="654211at2759"/>
<reference evidence="13" key="1">
    <citation type="submission" date="2016-02" db="EMBL/GenBank/DDBJ databases">
        <title>Draft genome sequence of Microdochium bolleyi, a fungal endophyte of beachgrass.</title>
        <authorList>
            <consortium name="DOE Joint Genome Institute"/>
            <person name="David A.S."/>
            <person name="May G."/>
            <person name="Haridas S."/>
            <person name="Lim J."/>
            <person name="Wang M."/>
            <person name="Labutti K."/>
            <person name="Lipzen A."/>
            <person name="Barry K."/>
            <person name="Grigoriev I.V."/>
        </authorList>
    </citation>
    <scope>NUCLEOTIDE SEQUENCE [LARGE SCALE GENOMIC DNA]</scope>
    <source>
        <strain evidence="13">J235TASD1</strain>
    </source>
</reference>
<dbReference type="InterPro" id="IPR051059">
    <property type="entry name" value="VerF-like"/>
</dbReference>
<dbReference type="GO" id="GO:0000978">
    <property type="term" value="F:RNA polymerase II cis-regulatory region sequence-specific DNA binding"/>
    <property type="evidence" value="ECO:0007669"/>
    <property type="project" value="InterPro"/>
</dbReference>
<keyword evidence="8" id="KW-0539">Nucleus</keyword>
<keyword evidence="3" id="KW-0677">Repeat</keyword>
<keyword evidence="4 9" id="KW-0863">Zinc-finger</keyword>
<accession>A0A136JE74</accession>
<dbReference type="PANTHER" id="PTHR40626">
    <property type="entry name" value="MIP31509P"/>
    <property type="match status" value="1"/>
</dbReference>
<feature type="compositionally biased region" description="Low complexity" evidence="10">
    <location>
        <begin position="393"/>
        <end position="420"/>
    </location>
</feature>
<proteinExistence type="predicted"/>
<sequence>MDAHMMASQMGAVPYFYYTQDARQDNRQPTHYSHYQAMPHQQQPQMFPVVPTLPSTPIYSRPSSSSSQHAVMHKAFAPVPSMMTPMGSPHSAHRQNVCLSQPSKLMLETDIGEHEGVYYPVTPALSTSGSSLSSPGNGTNDMLATPLNPMFSGLDGSEPAKTEVEMVSEPAVNFDWSNCGSPPLTPVYFQSQASDRAASLDVSISGDFVSTTSSACPSLSPSPPPQDFDFCDPRNLTVGGIATNPALAPEFPGTSVLDEDLLVVKNTSAHFDFTSDIHHGLTTFDDISDFESEDDFVNGLVNLGEQSTSEIKRSRSATCSTTLSLGAESFLVGGEFDFEDTTSSVITGASSPACSTDCESHASKKLKKTKTDGSCTKPAMNVAAESTNAVSPASAQNDSGSADNADAATPSVSSASASGLPAPPTRRGRKQSLTEDPTKTFVCELCNRRFRRQEHLKRHYRSLHTHDKPFECTDCGKKFSRSDNLAQHARTHGSGAIIMDLIDGEEGLDMMGEQEYQNLGKVLFQVASEVPGSSTDSSSEDSSSENSKKKRKRSE</sequence>
<feature type="domain" description="C2H2-type" evidence="11">
    <location>
        <begin position="470"/>
        <end position="492"/>
    </location>
</feature>
<evidence type="ECO:0000256" key="6">
    <source>
        <dbReference type="ARBA" id="ARBA00023015"/>
    </source>
</evidence>
<keyword evidence="13" id="KW-1185">Reference proteome</keyword>
<dbReference type="EMBL" id="KQ964246">
    <property type="protein sequence ID" value="KXJ95437.1"/>
    <property type="molecule type" value="Genomic_DNA"/>
</dbReference>
<comment type="subcellular location">
    <subcellularLocation>
        <location evidence="1">Nucleus</location>
    </subcellularLocation>
</comment>
<evidence type="ECO:0000256" key="7">
    <source>
        <dbReference type="ARBA" id="ARBA00023163"/>
    </source>
</evidence>
<dbReference type="FunFam" id="3.30.160.60:FF:000303">
    <property type="entry name" value="Zinc finger protein 41"/>
    <property type="match status" value="1"/>
</dbReference>
<keyword evidence="6" id="KW-0805">Transcription regulation</keyword>
<dbReference type="InParanoid" id="A0A136JE74"/>
<evidence type="ECO:0000256" key="9">
    <source>
        <dbReference type="PROSITE-ProRule" id="PRU00042"/>
    </source>
</evidence>
<dbReference type="AlphaFoldDB" id="A0A136JE74"/>
<evidence type="ECO:0000313" key="12">
    <source>
        <dbReference type="EMBL" id="KXJ95437.1"/>
    </source>
</evidence>
<feature type="domain" description="C2H2-type" evidence="11">
    <location>
        <begin position="441"/>
        <end position="469"/>
    </location>
</feature>
<dbReference type="PROSITE" id="PS00028">
    <property type="entry name" value="ZINC_FINGER_C2H2_1"/>
    <property type="match status" value="2"/>
</dbReference>
<keyword evidence="5" id="KW-0862">Zinc</keyword>
<evidence type="ECO:0000259" key="11">
    <source>
        <dbReference type="PROSITE" id="PS50157"/>
    </source>
</evidence>
<keyword evidence="7" id="KW-0804">Transcription</keyword>
<dbReference type="STRING" id="196109.A0A136JE74"/>
<dbReference type="GO" id="GO:0005634">
    <property type="term" value="C:nucleus"/>
    <property type="evidence" value="ECO:0007669"/>
    <property type="project" value="UniProtKB-SubCell"/>
</dbReference>
<feature type="region of interest" description="Disordered" evidence="10">
    <location>
        <begin position="529"/>
        <end position="555"/>
    </location>
</feature>
<dbReference type="FunFam" id="3.30.160.60:FF:000141">
    <property type="entry name" value="C2H2 zinc finger protein"/>
    <property type="match status" value="1"/>
</dbReference>
<evidence type="ECO:0000256" key="10">
    <source>
        <dbReference type="SAM" id="MobiDB-lite"/>
    </source>
</evidence>
<evidence type="ECO:0000256" key="5">
    <source>
        <dbReference type="ARBA" id="ARBA00022833"/>
    </source>
</evidence>
<evidence type="ECO:0000256" key="4">
    <source>
        <dbReference type="ARBA" id="ARBA00022771"/>
    </source>
</evidence>
<dbReference type="SUPFAM" id="SSF57667">
    <property type="entry name" value="beta-beta-alpha zinc fingers"/>
    <property type="match status" value="1"/>
</dbReference>
<evidence type="ECO:0000256" key="1">
    <source>
        <dbReference type="ARBA" id="ARBA00004123"/>
    </source>
</evidence>
<dbReference type="InterPro" id="IPR013087">
    <property type="entry name" value="Znf_C2H2_type"/>
</dbReference>
<dbReference type="GO" id="GO:0008270">
    <property type="term" value="F:zinc ion binding"/>
    <property type="evidence" value="ECO:0007669"/>
    <property type="project" value="UniProtKB-KW"/>
</dbReference>
<keyword evidence="2" id="KW-0479">Metal-binding</keyword>
<name>A0A136JE74_9PEZI</name>
<evidence type="ECO:0000313" key="13">
    <source>
        <dbReference type="Proteomes" id="UP000070501"/>
    </source>
</evidence>